<accession>A0ACC1SET3</accession>
<proteinExistence type="predicted"/>
<protein>
    <submittedName>
        <fullName evidence="1">Uncharacterized protein</fullName>
    </submittedName>
</protein>
<gene>
    <name evidence="1" type="ORF">NM688_g6563</name>
</gene>
<comment type="caution">
    <text evidence="1">The sequence shown here is derived from an EMBL/GenBank/DDBJ whole genome shotgun (WGS) entry which is preliminary data.</text>
</comment>
<reference evidence="1" key="1">
    <citation type="submission" date="2022-07" db="EMBL/GenBank/DDBJ databases">
        <title>Genome Sequence of Phlebia brevispora.</title>
        <authorList>
            <person name="Buettner E."/>
        </authorList>
    </citation>
    <scope>NUCLEOTIDE SEQUENCE</scope>
    <source>
        <strain evidence="1">MPL23</strain>
    </source>
</reference>
<keyword evidence="2" id="KW-1185">Reference proteome</keyword>
<name>A0ACC1SET3_9APHY</name>
<evidence type="ECO:0000313" key="1">
    <source>
        <dbReference type="EMBL" id="KAJ3538128.1"/>
    </source>
</evidence>
<dbReference type="EMBL" id="JANHOG010001374">
    <property type="protein sequence ID" value="KAJ3538128.1"/>
    <property type="molecule type" value="Genomic_DNA"/>
</dbReference>
<dbReference type="Proteomes" id="UP001148662">
    <property type="component" value="Unassembled WGS sequence"/>
</dbReference>
<evidence type="ECO:0000313" key="2">
    <source>
        <dbReference type="Proteomes" id="UP001148662"/>
    </source>
</evidence>
<sequence length="145" mass="14661">MFTTVLSAALVSTLAIRGVRSEFTIDTPQITQCQPVQITWTAAQGPYNLIVVPSDDPCNGILADLGDHDGLSMTWTANLTAGTEVELSLQDANGDEAWSGPITIAASNDTSCLAASSAAASSTLLSSGAVSASTAATADVTPATT</sequence>
<organism evidence="1 2">
    <name type="scientific">Phlebia brevispora</name>
    <dbReference type="NCBI Taxonomy" id="194682"/>
    <lineage>
        <taxon>Eukaryota</taxon>
        <taxon>Fungi</taxon>
        <taxon>Dikarya</taxon>
        <taxon>Basidiomycota</taxon>
        <taxon>Agaricomycotina</taxon>
        <taxon>Agaricomycetes</taxon>
        <taxon>Polyporales</taxon>
        <taxon>Meruliaceae</taxon>
        <taxon>Phlebia</taxon>
    </lineage>
</organism>